<feature type="region of interest" description="Disordered" evidence="1">
    <location>
        <begin position="267"/>
        <end position="286"/>
    </location>
</feature>
<keyword evidence="2" id="KW-0472">Membrane</keyword>
<accession>K2QMS2</accession>
<feature type="transmembrane region" description="Helical" evidence="2">
    <location>
        <begin position="96"/>
        <end position="119"/>
    </location>
</feature>
<dbReference type="InParanoid" id="K2QMS2"/>
<dbReference type="VEuPathDB" id="FungiDB:MPH_11652"/>
<keyword evidence="2" id="KW-1133">Transmembrane helix</keyword>
<dbReference type="AlphaFoldDB" id="K2QMS2"/>
<gene>
    <name evidence="3" type="ORF">MPH_11652</name>
</gene>
<sequence length="301" mass="33639">MSRFEAISAPSAPLEEDEAPTRCPAPPQAKAARPASNLDGSDLEKQPTVDTRRPTLEPTISHVSTHDIAHVPTAHTGGPPVSDEVYDRFTLTRKNIITAVLSFCGFLAPISSTTILAAIPEVAETLLRRHSASTEPGLLLRFPHHDGHPRHVLPDHRLRLYWRHLQTGRQFAQITPPPSQQPSYSTSTLTHTSISYPDRARHRPRLVLIRHARRTRIRPLHRRHHRDVPVVARHLLATDGAWRLRLHADPATAARDDALQAERRAGWAVSQGQGRQDVAVDESLPRAQVVPLSQLNHRRKS</sequence>
<reference evidence="3 4" key="1">
    <citation type="journal article" date="2012" name="BMC Genomics">
        <title>Tools to kill: Genome of one of the most destructive plant pathogenic fungi Macrophomina phaseolina.</title>
        <authorList>
            <person name="Islam M.S."/>
            <person name="Haque M.S."/>
            <person name="Islam M.M."/>
            <person name="Emdad E.M."/>
            <person name="Halim A."/>
            <person name="Hossen Q.M.M."/>
            <person name="Hossain M.Z."/>
            <person name="Ahmed B."/>
            <person name="Rahim S."/>
            <person name="Rahman M.S."/>
            <person name="Alam M.M."/>
            <person name="Hou S."/>
            <person name="Wan X."/>
            <person name="Saito J.A."/>
            <person name="Alam M."/>
        </authorList>
    </citation>
    <scope>NUCLEOTIDE SEQUENCE [LARGE SCALE GENOMIC DNA]</scope>
    <source>
        <strain evidence="3 4">MS6</strain>
    </source>
</reference>
<comment type="caution">
    <text evidence="3">The sequence shown here is derived from an EMBL/GenBank/DDBJ whole genome shotgun (WGS) entry which is preliminary data.</text>
</comment>
<evidence type="ECO:0000313" key="4">
    <source>
        <dbReference type="Proteomes" id="UP000007129"/>
    </source>
</evidence>
<evidence type="ECO:0000256" key="1">
    <source>
        <dbReference type="SAM" id="MobiDB-lite"/>
    </source>
</evidence>
<dbReference type="EMBL" id="AHHD01000496">
    <property type="protein sequence ID" value="EKG11181.1"/>
    <property type="molecule type" value="Genomic_DNA"/>
</dbReference>
<feature type="compositionally biased region" description="Low complexity" evidence="1">
    <location>
        <begin position="181"/>
        <end position="190"/>
    </location>
</feature>
<organism evidence="3 4">
    <name type="scientific">Macrophomina phaseolina (strain MS6)</name>
    <name type="common">Charcoal rot fungus</name>
    <dbReference type="NCBI Taxonomy" id="1126212"/>
    <lineage>
        <taxon>Eukaryota</taxon>
        <taxon>Fungi</taxon>
        <taxon>Dikarya</taxon>
        <taxon>Ascomycota</taxon>
        <taxon>Pezizomycotina</taxon>
        <taxon>Dothideomycetes</taxon>
        <taxon>Dothideomycetes incertae sedis</taxon>
        <taxon>Botryosphaeriales</taxon>
        <taxon>Botryosphaeriaceae</taxon>
        <taxon>Macrophomina</taxon>
    </lineage>
</organism>
<feature type="region of interest" description="Disordered" evidence="1">
    <location>
        <begin position="172"/>
        <end position="193"/>
    </location>
</feature>
<proteinExistence type="predicted"/>
<evidence type="ECO:0000256" key="2">
    <source>
        <dbReference type="SAM" id="Phobius"/>
    </source>
</evidence>
<keyword evidence="2" id="KW-0812">Transmembrane</keyword>
<name>K2QMS2_MACPH</name>
<evidence type="ECO:0000313" key="3">
    <source>
        <dbReference type="EMBL" id="EKG11181.1"/>
    </source>
</evidence>
<dbReference type="STRING" id="1126212.K2QMS2"/>
<dbReference type="OrthoDB" id="3066029at2759"/>
<feature type="compositionally biased region" description="Basic and acidic residues" evidence="1">
    <location>
        <begin position="42"/>
        <end position="55"/>
    </location>
</feature>
<protein>
    <submittedName>
        <fullName evidence="3">Uncharacterized protein</fullName>
    </submittedName>
</protein>
<dbReference type="Proteomes" id="UP000007129">
    <property type="component" value="Unassembled WGS sequence"/>
</dbReference>
<feature type="region of interest" description="Disordered" evidence="1">
    <location>
        <begin position="1"/>
        <end position="82"/>
    </location>
</feature>
<dbReference type="HOGENOM" id="CLU_924601_0_0_1"/>